<dbReference type="EMBL" id="BCNO01000003">
    <property type="protein sequence ID" value="GAQ95705.1"/>
    <property type="molecule type" value="Genomic_DNA"/>
</dbReference>
<evidence type="ECO:0000313" key="3">
    <source>
        <dbReference type="Proteomes" id="UP000054976"/>
    </source>
</evidence>
<accession>A0A0U9HTE8</accession>
<organism evidence="2 3">
    <name type="scientific">Thermodesulfovibrio aggregans</name>
    <dbReference type="NCBI Taxonomy" id="86166"/>
    <lineage>
        <taxon>Bacteria</taxon>
        <taxon>Pseudomonadati</taxon>
        <taxon>Nitrospirota</taxon>
        <taxon>Thermodesulfovibrionia</taxon>
        <taxon>Thermodesulfovibrionales</taxon>
        <taxon>Thermodesulfovibrionaceae</taxon>
        <taxon>Thermodesulfovibrio</taxon>
    </lineage>
</organism>
<dbReference type="NCBIfam" id="NF047752">
    <property type="entry name" value="MntA_antitoxin"/>
    <property type="match status" value="1"/>
</dbReference>
<evidence type="ECO:0000313" key="2">
    <source>
        <dbReference type="EMBL" id="GAQ95705.1"/>
    </source>
</evidence>
<dbReference type="Gene3D" id="3.30.460.10">
    <property type="entry name" value="Beta Polymerase, domain 2"/>
    <property type="match status" value="1"/>
</dbReference>
<dbReference type="InterPro" id="IPR052930">
    <property type="entry name" value="TA_antitoxin_MntA"/>
</dbReference>
<dbReference type="Proteomes" id="UP000054976">
    <property type="component" value="Unassembled WGS sequence"/>
</dbReference>
<dbReference type="STRING" id="86166.TAGGR_3180"/>
<feature type="domain" description="Polymerase beta nucleotidyltransferase" evidence="1">
    <location>
        <begin position="9"/>
        <end position="98"/>
    </location>
</feature>
<comment type="caution">
    <text evidence="2">The sequence shown here is derived from an EMBL/GenBank/DDBJ whole genome shotgun (WGS) entry which is preliminary data.</text>
</comment>
<sequence>MLNELKNDEKFEEIAKKFGICFILLFGSKAEGVDTSESDTDIAVYADHVLSEEEKISLAFELSLILETENIDLVDIKIAPPMLKRKIFENYKILYLKESSILYQIELSTLKEYEEVKILYEIRDERIKEFLIDR</sequence>
<dbReference type="SUPFAM" id="SSF81301">
    <property type="entry name" value="Nucleotidyltransferase"/>
    <property type="match status" value="1"/>
</dbReference>
<dbReference type="InterPro" id="IPR041633">
    <property type="entry name" value="Polbeta"/>
</dbReference>
<name>A0A0U9HTE8_9BACT</name>
<protein>
    <submittedName>
        <fullName evidence="2">Predicted nucleotidyltransferase</fullName>
    </submittedName>
</protein>
<dbReference type="RefSeq" id="WP_059177131.1">
    <property type="nucleotide sequence ID" value="NZ_BCNO01000003.1"/>
</dbReference>
<proteinExistence type="predicted"/>
<dbReference type="InterPro" id="IPR043519">
    <property type="entry name" value="NT_sf"/>
</dbReference>
<dbReference type="OrthoDB" id="9816197at2"/>
<dbReference type="Pfam" id="PF18765">
    <property type="entry name" value="Polbeta"/>
    <property type="match status" value="1"/>
</dbReference>
<dbReference type="PANTHER" id="PTHR43852">
    <property type="entry name" value="NUCLEOTIDYLTRANSFERASE"/>
    <property type="match status" value="1"/>
</dbReference>
<keyword evidence="2" id="KW-0808">Transferase</keyword>
<dbReference type="GO" id="GO:0016740">
    <property type="term" value="F:transferase activity"/>
    <property type="evidence" value="ECO:0007669"/>
    <property type="project" value="UniProtKB-KW"/>
</dbReference>
<reference evidence="3" key="1">
    <citation type="submission" date="2016-01" db="EMBL/GenBank/DDBJ databases">
        <title>Draft genome sequence of Thermodesulfovibrio aggregans strain TGE-P1.</title>
        <authorList>
            <person name="Sekiguchi Y."/>
            <person name="Ohashi A."/>
            <person name="Matsuura N."/>
            <person name="Tourlousse M.D."/>
        </authorList>
    </citation>
    <scope>NUCLEOTIDE SEQUENCE [LARGE SCALE GENOMIC DNA]</scope>
    <source>
        <strain evidence="3">TGE-P1</strain>
    </source>
</reference>
<dbReference type="CDD" id="cd05403">
    <property type="entry name" value="NT_KNTase_like"/>
    <property type="match status" value="1"/>
</dbReference>
<dbReference type="AlphaFoldDB" id="A0A0U9HTE8"/>
<evidence type="ECO:0000259" key="1">
    <source>
        <dbReference type="Pfam" id="PF18765"/>
    </source>
</evidence>
<dbReference type="PANTHER" id="PTHR43852:SF3">
    <property type="entry name" value="NUCLEOTIDYLTRANSFERASE"/>
    <property type="match status" value="1"/>
</dbReference>
<gene>
    <name evidence="2" type="ORF">TAGGR_3180</name>
</gene>
<keyword evidence="3" id="KW-1185">Reference proteome</keyword>